<evidence type="ECO:0000256" key="5">
    <source>
        <dbReference type="ARBA" id="ARBA00022692"/>
    </source>
</evidence>
<dbReference type="EMBL" id="JACRTB010000009">
    <property type="protein sequence ID" value="MBC8576159.1"/>
    <property type="molecule type" value="Genomic_DNA"/>
</dbReference>
<protein>
    <submittedName>
        <fullName evidence="10">ABC transporter permease</fullName>
    </submittedName>
</protein>
<keyword evidence="7 8" id="KW-0472">Membrane</keyword>
<dbReference type="RefSeq" id="WP_262399709.1">
    <property type="nucleotide sequence ID" value="NZ_JACRTB010000009.1"/>
</dbReference>
<dbReference type="PANTHER" id="PTHR43848">
    <property type="entry name" value="PUTRESCINE TRANSPORT SYSTEM PERMEASE PROTEIN POTI"/>
    <property type="match status" value="1"/>
</dbReference>
<evidence type="ECO:0000256" key="8">
    <source>
        <dbReference type="RuleBase" id="RU363032"/>
    </source>
</evidence>
<dbReference type="Pfam" id="PF00528">
    <property type="entry name" value="BPD_transp_1"/>
    <property type="match status" value="1"/>
</dbReference>
<comment type="caution">
    <text evidence="10">The sequence shown here is derived from an EMBL/GenBank/DDBJ whole genome shotgun (WGS) entry which is preliminary data.</text>
</comment>
<keyword evidence="11" id="KW-1185">Reference proteome</keyword>
<evidence type="ECO:0000256" key="6">
    <source>
        <dbReference type="ARBA" id="ARBA00022989"/>
    </source>
</evidence>
<evidence type="ECO:0000259" key="9">
    <source>
        <dbReference type="PROSITE" id="PS50928"/>
    </source>
</evidence>
<accession>A0ABR7NIC6</accession>
<keyword evidence="4" id="KW-1003">Cell membrane</keyword>
<feature type="domain" description="ABC transmembrane type-1" evidence="9">
    <location>
        <begin position="61"/>
        <end position="255"/>
    </location>
</feature>
<evidence type="ECO:0000256" key="1">
    <source>
        <dbReference type="ARBA" id="ARBA00004651"/>
    </source>
</evidence>
<dbReference type="InterPro" id="IPR051789">
    <property type="entry name" value="Bact_Polyamine_Transport"/>
</dbReference>
<dbReference type="Gene3D" id="1.10.3720.10">
    <property type="entry name" value="MetI-like"/>
    <property type="match status" value="1"/>
</dbReference>
<proteinExistence type="inferred from homology"/>
<dbReference type="InterPro" id="IPR035906">
    <property type="entry name" value="MetI-like_sf"/>
</dbReference>
<evidence type="ECO:0000256" key="2">
    <source>
        <dbReference type="ARBA" id="ARBA00007069"/>
    </source>
</evidence>
<keyword evidence="3 8" id="KW-0813">Transport</keyword>
<feature type="transmembrane region" description="Helical" evidence="8">
    <location>
        <begin position="101"/>
        <end position="123"/>
    </location>
</feature>
<organism evidence="10 11">
    <name type="scientific">Yanshouia hominis</name>
    <dbReference type="NCBI Taxonomy" id="2763673"/>
    <lineage>
        <taxon>Bacteria</taxon>
        <taxon>Bacillati</taxon>
        <taxon>Bacillota</taxon>
        <taxon>Clostridia</taxon>
        <taxon>Eubacteriales</taxon>
        <taxon>Oscillospiraceae</taxon>
        <taxon>Yanshouia</taxon>
    </lineage>
</organism>
<reference evidence="10 11" key="1">
    <citation type="submission" date="2020-08" db="EMBL/GenBank/DDBJ databases">
        <title>Genome public.</title>
        <authorList>
            <person name="Liu C."/>
            <person name="Sun Q."/>
        </authorList>
    </citation>
    <scope>NUCLEOTIDE SEQUENCE [LARGE SCALE GENOMIC DNA]</scope>
    <source>
        <strain evidence="10 11">BX1</strain>
    </source>
</reference>
<sequence>MKKRSWVNTGYIGLVMAFLYAPIVVMAVFSFNESKSRALWTGFTLDWYKKLFTNEVILSSLGHTLLIAIISAVIATVIGTLAAIGINAMGRWMKSLVLNTTYMPIINPEIVTGVSLMLLFVFIRDRMGIPLEMGFLTLILAHITFSIPYVILNVIPKLRQMDKNIYDAALDLGCNPAMAFLKVVIPEIMPGVISGFLMAFTFSLDDFIISYFVSGPTFSTLPITIYAMTRKKVSPEINALSTIVFLVVLGVLTLSNYVEAKREAKTSY</sequence>
<feature type="transmembrane region" description="Helical" evidence="8">
    <location>
        <begin position="208"/>
        <end position="227"/>
    </location>
</feature>
<comment type="similarity">
    <text evidence="2">Belongs to the binding-protein-dependent transport system permease family. CysTW subfamily.</text>
</comment>
<feature type="transmembrane region" description="Helical" evidence="8">
    <location>
        <begin position="65"/>
        <end position="89"/>
    </location>
</feature>
<dbReference type="InterPro" id="IPR000515">
    <property type="entry name" value="MetI-like"/>
</dbReference>
<gene>
    <name evidence="10" type="ORF">H8717_07030</name>
</gene>
<name>A0ABR7NIC6_9FIRM</name>
<feature type="transmembrane region" description="Helical" evidence="8">
    <location>
        <begin position="135"/>
        <end position="156"/>
    </location>
</feature>
<feature type="transmembrane region" description="Helical" evidence="8">
    <location>
        <begin position="239"/>
        <end position="258"/>
    </location>
</feature>
<evidence type="ECO:0000313" key="11">
    <source>
        <dbReference type="Proteomes" id="UP000658131"/>
    </source>
</evidence>
<dbReference type="CDD" id="cd06261">
    <property type="entry name" value="TM_PBP2"/>
    <property type="match status" value="1"/>
</dbReference>
<dbReference type="SUPFAM" id="SSF161098">
    <property type="entry name" value="MetI-like"/>
    <property type="match status" value="1"/>
</dbReference>
<dbReference type="PANTHER" id="PTHR43848:SF2">
    <property type="entry name" value="PUTRESCINE TRANSPORT SYSTEM PERMEASE PROTEIN POTI"/>
    <property type="match status" value="1"/>
</dbReference>
<feature type="transmembrane region" description="Helical" evidence="8">
    <location>
        <begin position="12"/>
        <end position="31"/>
    </location>
</feature>
<evidence type="ECO:0000256" key="7">
    <source>
        <dbReference type="ARBA" id="ARBA00023136"/>
    </source>
</evidence>
<comment type="subcellular location">
    <subcellularLocation>
        <location evidence="1 8">Cell membrane</location>
        <topology evidence="1 8">Multi-pass membrane protein</topology>
    </subcellularLocation>
</comment>
<keyword evidence="5 8" id="KW-0812">Transmembrane</keyword>
<evidence type="ECO:0000313" key="10">
    <source>
        <dbReference type="EMBL" id="MBC8576159.1"/>
    </source>
</evidence>
<dbReference type="PROSITE" id="PS50928">
    <property type="entry name" value="ABC_TM1"/>
    <property type="match status" value="1"/>
</dbReference>
<keyword evidence="6 8" id="KW-1133">Transmembrane helix</keyword>
<evidence type="ECO:0000256" key="4">
    <source>
        <dbReference type="ARBA" id="ARBA00022475"/>
    </source>
</evidence>
<dbReference type="Proteomes" id="UP000658131">
    <property type="component" value="Unassembled WGS sequence"/>
</dbReference>
<evidence type="ECO:0000256" key="3">
    <source>
        <dbReference type="ARBA" id="ARBA00022448"/>
    </source>
</evidence>